<reference evidence="2" key="1">
    <citation type="submission" date="2025-08" db="UniProtKB">
        <authorList>
            <consortium name="Ensembl"/>
        </authorList>
    </citation>
    <scope>IDENTIFICATION</scope>
</reference>
<keyword evidence="3" id="KW-1185">Reference proteome</keyword>
<dbReference type="Ensembl" id="ENSLLET00000047609.1">
    <property type="protein sequence ID" value="ENSLLEP00000045780.1"/>
    <property type="gene ID" value="ENSLLEG00000029059.1"/>
</dbReference>
<proteinExistence type="predicted"/>
<dbReference type="SUPFAM" id="SSF56672">
    <property type="entry name" value="DNA/RNA polymerases"/>
    <property type="match status" value="1"/>
</dbReference>
<dbReference type="InterPro" id="IPR000477">
    <property type="entry name" value="RT_dom"/>
</dbReference>
<dbReference type="CDD" id="cd01650">
    <property type="entry name" value="RT_nLTR_like"/>
    <property type="match status" value="1"/>
</dbReference>
<name>A0A8C5WKT1_9ANUR</name>
<dbReference type="PROSITE" id="PS50878">
    <property type="entry name" value="RT_POL"/>
    <property type="match status" value="1"/>
</dbReference>
<protein>
    <recommendedName>
        <fullName evidence="1">Reverse transcriptase domain-containing protein</fullName>
    </recommendedName>
</protein>
<dbReference type="Proteomes" id="UP000694569">
    <property type="component" value="Unplaced"/>
</dbReference>
<evidence type="ECO:0000313" key="2">
    <source>
        <dbReference type="Ensembl" id="ENSLLEP00000045780.1"/>
    </source>
</evidence>
<evidence type="ECO:0000313" key="3">
    <source>
        <dbReference type="Proteomes" id="UP000694569"/>
    </source>
</evidence>
<reference evidence="2" key="2">
    <citation type="submission" date="2025-09" db="UniProtKB">
        <authorList>
            <consortium name="Ensembl"/>
        </authorList>
    </citation>
    <scope>IDENTIFICATION</scope>
</reference>
<evidence type="ECO:0000259" key="1">
    <source>
        <dbReference type="PROSITE" id="PS50878"/>
    </source>
</evidence>
<dbReference type="Pfam" id="PF00078">
    <property type="entry name" value="RVT_1"/>
    <property type="match status" value="1"/>
</dbReference>
<feature type="domain" description="Reverse transcriptase" evidence="1">
    <location>
        <begin position="68"/>
        <end position="325"/>
    </location>
</feature>
<dbReference type="GeneTree" id="ENSGT01040000240375"/>
<dbReference type="OrthoDB" id="416454at2759"/>
<organism evidence="2 3">
    <name type="scientific">Leptobrachium leishanense</name>
    <name type="common">Leishan spiny toad</name>
    <dbReference type="NCBI Taxonomy" id="445787"/>
    <lineage>
        <taxon>Eukaryota</taxon>
        <taxon>Metazoa</taxon>
        <taxon>Chordata</taxon>
        <taxon>Craniata</taxon>
        <taxon>Vertebrata</taxon>
        <taxon>Euteleostomi</taxon>
        <taxon>Amphibia</taxon>
        <taxon>Batrachia</taxon>
        <taxon>Anura</taxon>
        <taxon>Pelobatoidea</taxon>
        <taxon>Megophryidae</taxon>
        <taxon>Leptobrachium</taxon>
    </lineage>
</organism>
<dbReference type="AlphaFoldDB" id="A0A8C5WKT1"/>
<dbReference type="PANTHER" id="PTHR33332">
    <property type="entry name" value="REVERSE TRANSCRIPTASE DOMAIN-CONTAINING PROTEIN"/>
    <property type="match status" value="1"/>
</dbReference>
<accession>A0A8C5WKT1</accession>
<dbReference type="InterPro" id="IPR043502">
    <property type="entry name" value="DNA/RNA_pol_sf"/>
</dbReference>
<sequence length="390" mass="42796">MPSSPMQEDANHVYPHMFNFFPSATEQEVLKLLRSSHPTTCPLDPVPSHLAKTLSVSLVPSLTHTFNLFLTSRVFPAPLKHATVVPILKKTSLDPTTLCNYRPVSLLPFASKLLEKLVYARLIDYLNTQSLLDPLQSGFRSLYSTEMALAKLINDLATAKSNGCYSLLILLDLSAAFNTVDHSILLQTLSDIGLQGYVLSWFASYLSQRSFSVSFAGSTSSRQPVSVGVPQGSVLGPLLFSVYTASLGKLISSFGFQYHLYADDTQIYLSSPDLSPALLDRVTDCLSAVSNWMTSHFLKLNLAKTEILVIPPSKKNPIPPISLHVNGTPISPTPQARCLGVTFDSDLTFSPHIQTVTKSCYFQIKNIARVCPFLTQDTTKVLVLALVISR</sequence>